<feature type="domain" description="Ig-like" evidence="2">
    <location>
        <begin position="18"/>
        <end position="79"/>
    </location>
</feature>
<dbReference type="SUPFAM" id="SSF48726">
    <property type="entry name" value="Immunoglobulin"/>
    <property type="match status" value="1"/>
</dbReference>
<evidence type="ECO:0000313" key="4">
    <source>
        <dbReference type="Proteomes" id="UP001432322"/>
    </source>
</evidence>
<protein>
    <recommendedName>
        <fullName evidence="2">Ig-like domain-containing protein</fullName>
    </recommendedName>
</protein>
<feature type="region of interest" description="Disordered" evidence="1">
    <location>
        <begin position="1"/>
        <end position="31"/>
    </location>
</feature>
<dbReference type="AlphaFoldDB" id="A0AAV5VJX5"/>
<comment type="caution">
    <text evidence="3">The sequence shown here is derived from an EMBL/GenBank/DDBJ whole genome shotgun (WGS) entry which is preliminary data.</text>
</comment>
<dbReference type="Proteomes" id="UP001432322">
    <property type="component" value="Unassembled WGS sequence"/>
</dbReference>
<reference evidence="3" key="1">
    <citation type="submission" date="2023-10" db="EMBL/GenBank/DDBJ databases">
        <title>Genome assembly of Pristionchus species.</title>
        <authorList>
            <person name="Yoshida K."/>
            <person name="Sommer R.J."/>
        </authorList>
    </citation>
    <scope>NUCLEOTIDE SEQUENCE</scope>
    <source>
        <strain evidence="3">RS5133</strain>
    </source>
</reference>
<evidence type="ECO:0000256" key="1">
    <source>
        <dbReference type="SAM" id="MobiDB-lite"/>
    </source>
</evidence>
<dbReference type="EMBL" id="BTSY01000003">
    <property type="protein sequence ID" value="GMT19007.1"/>
    <property type="molecule type" value="Genomic_DNA"/>
</dbReference>
<dbReference type="PROSITE" id="PS50835">
    <property type="entry name" value="IG_LIKE"/>
    <property type="match status" value="1"/>
</dbReference>
<evidence type="ECO:0000313" key="3">
    <source>
        <dbReference type="EMBL" id="GMT19007.1"/>
    </source>
</evidence>
<proteinExistence type="predicted"/>
<dbReference type="InterPro" id="IPR013783">
    <property type="entry name" value="Ig-like_fold"/>
</dbReference>
<sequence>NIRIRANDELGPGKIGQPVTITTRDPATRPGIVIPEGEEIRVAPLTPFVISCNVTRADPIPTITWEHKGRPVNAGQKST</sequence>
<organism evidence="3 4">
    <name type="scientific">Pristionchus fissidentatus</name>
    <dbReference type="NCBI Taxonomy" id="1538716"/>
    <lineage>
        <taxon>Eukaryota</taxon>
        <taxon>Metazoa</taxon>
        <taxon>Ecdysozoa</taxon>
        <taxon>Nematoda</taxon>
        <taxon>Chromadorea</taxon>
        <taxon>Rhabditida</taxon>
        <taxon>Rhabditina</taxon>
        <taxon>Diplogasteromorpha</taxon>
        <taxon>Diplogasteroidea</taxon>
        <taxon>Neodiplogasteridae</taxon>
        <taxon>Pristionchus</taxon>
    </lineage>
</organism>
<dbReference type="Gene3D" id="2.60.40.10">
    <property type="entry name" value="Immunoglobulins"/>
    <property type="match status" value="1"/>
</dbReference>
<evidence type="ECO:0000259" key="2">
    <source>
        <dbReference type="PROSITE" id="PS50835"/>
    </source>
</evidence>
<name>A0AAV5VJX5_9BILA</name>
<dbReference type="InterPro" id="IPR007110">
    <property type="entry name" value="Ig-like_dom"/>
</dbReference>
<keyword evidence="4" id="KW-1185">Reference proteome</keyword>
<dbReference type="InterPro" id="IPR036179">
    <property type="entry name" value="Ig-like_dom_sf"/>
</dbReference>
<gene>
    <name evidence="3" type="ORF">PFISCL1PPCAC_10304</name>
</gene>
<feature type="non-terminal residue" evidence="3">
    <location>
        <position position="1"/>
    </location>
</feature>
<feature type="non-terminal residue" evidence="3">
    <location>
        <position position="79"/>
    </location>
</feature>
<accession>A0AAV5VJX5</accession>